<dbReference type="EMBL" id="JBIRPU010000007">
    <property type="protein sequence ID" value="MFI0793756.1"/>
    <property type="molecule type" value="Genomic_DNA"/>
</dbReference>
<evidence type="ECO:0008006" key="4">
    <source>
        <dbReference type="Google" id="ProtNLM"/>
    </source>
</evidence>
<protein>
    <recommendedName>
        <fullName evidence="4">DUF4185 domain-containing protein</fullName>
    </recommendedName>
</protein>
<keyword evidence="1" id="KW-0732">Signal</keyword>
<dbReference type="RefSeq" id="WP_396679484.1">
    <property type="nucleotide sequence ID" value="NZ_JBIRPU010000007.1"/>
</dbReference>
<gene>
    <name evidence="2" type="ORF">ACH4OY_13850</name>
</gene>
<accession>A0ABW7SMK8</accession>
<evidence type="ECO:0000313" key="3">
    <source>
        <dbReference type="Proteomes" id="UP001611075"/>
    </source>
</evidence>
<evidence type="ECO:0000256" key="1">
    <source>
        <dbReference type="SAM" id="SignalP"/>
    </source>
</evidence>
<feature type="chain" id="PRO_5046166774" description="DUF4185 domain-containing protein" evidence="1">
    <location>
        <begin position="26"/>
        <end position="607"/>
    </location>
</feature>
<name>A0ABW7SMK8_9ACTN</name>
<feature type="signal peptide" evidence="1">
    <location>
        <begin position="1"/>
        <end position="25"/>
    </location>
</feature>
<sequence length="607" mass="63776">MNPLRISARRLLAAVAVLGLGPALAVPPAALGAPLGAAGTAGTTGGGPSAQVLAKATPDECFAGVGQPYPAGPPCATGQAKVNQSYLWGMTRAGRSLWFGTGANVNCLTSGRALRNTRPTVNDDWVCEYGESQIAKRNPQLPAILGDHRPPRLYSYDTRTETLTEKTDLVRAASPEDANRLLSTAGIRAAGNFGGVALMGGPALAASVNLFAFDTDTGAYLGSRNLPAYGNIRHFTVAGDALYAGVGVGANGGDRGHVLRWTGSKTDPFAFTVVANLPAQAADLTVHEGRLFVTTWPGSDDELAAGAADPVPPRAIAAVWMSPRLAAGAPGLNPEDADGWQQVWNVASYEPDPLTARAYALGGLASYGGYLYWGTMHVPMKATTLHLTAYPPKDEAARRATVQNTQRSISVYRGRLFGGQRQKVELLYGSTELPAYDPAANDGAGAWALQSTKQTPKFGPAGFGNPYNNYTWKMVVTGGRLYVGTMDWSYLSKELGKETAAKLGMSPEMGAVLAEAPVAAALAAPGAAPERPPAVYGGDLYMFTSPGEPATTVDNSGVGNYLNYGIRNMVTDGTTLYLGMANPMNLRTDPNDDVPEGGWELIRLRRR</sequence>
<organism evidence="2 3">
    <name type="scientific">Micromonospora rubida</name>
    <dbReference type="NCBI Taxonomy" id="2697657"/>
    <lineage>
        <taxon>Bacteria</taxon>
        <taxon>Bacillati</taxon>
        <taxon>Actinomycetota</taxon>
        <taxon>Actinomycetes</taxon>
        <taxon>Micromonosporales</taxon>
        <taxon>Micromonosporaceae</taxon>
        <taxon>Micromonospora</taxon>
    </lineage>
</organism>
<comment type="caution">
    <text evidence="2">The sequence shown here is derived from an EMBL/GenBank/DDBJ whole genome shotgun (WGS) entry which is preliminary data.</text>
</comment>
<evidence type="ECO:0000313" key="2">
    <source>
        <dbReference type="EMBL" id="MFI0793756.1"/>
    </source>
</evidence>
<proteinExistence type="predicted"/>
<reference evidence="2 3" key="1">
    <citation type="submission" date="2024-10" db="EMBL/GenBank/DDBJ databases">
        <title>The Natural Products Discovery Center: Release of the First 8490 Sequenced Strains for Exploring Actinobacteria Biosynthetic Diversity.</title>
        <authorList>
            <person name="Kalkreuter E."/>
            <person name="Kautsar S.A."/>
            <person name="Yang D."/>
            <person name="Bader C.D."/>
            <person name="Teijaro C.N."/>
            <person name="Fluegel L."/>
            <person name="Davis C.M."/>
            <person name="Simpson J.R."/>
            <person name="Lauterbach L."/>
            <person name="Steele A.D."/>
            <person name="Gui C."/>
            <person name="Meng S."/>
            <person name="Li G."/>
            <person name="Viehrig K."/>
            <person name="Ye F."/>
            <person name="Su P."/>
            <person name="Kiefer A.F."/>
            <person name="Nichols A."/>
            <person name="Cepeda A.J."/>
            <person name="Yan W."/>
            <person name="Fan B."/>
            <person name="Jiang Y."/>
            <person name="Adhikari A."/>
            <person name="Zheng C.-J."/>
            <person name="Schuster L."/>
            <person name="Cowan T.M."/>
            <person name="Smanski M.J."/>
            <person name="Chevrette M.G."/>
            <person name="De Carvalho L.P.S."/>
            <person name="Shen B."/>
        </authorList>
    </citation>
    <scope>NUCLEOTIDE SEQUENCE [LARGE SCALE GENOMIC DNA]</scope>
    <source>
        <strain evidence="2 3">NPDC021253</strain>
    </source>
</reference>
<keyword evidence="3" id="KW-1185">Reference proteome</keyword>
<dbReference type="Proteomes" id="UP001611075">
    <property type="component" value="Unassembled WGS sequence"/>
</dbReference>